<protein>
    <recommendedName>
        <fullName evidence="3">LysM domain-containing protein</fullName>
    </recommendedName>
</protein>
<evidence type="ECO:0000313" key="1">
    <source>
        <dbReference type="EMBL" id="CDH45852.1"/>
    </source>
</evidence>
<dbReference type="RefSeq" id="WP_034434014.1">
    <property type="nucleotide sequence ID" value="NZ_CBTK010000219.1"/>
</dbReference>
<dbReference type="OrthoDB" id="370541at2"/>
<name>A0A7U7GCY2_9GAMM</name>
<dbReference type="AlphaFoldDB" id="A0A7U7GCY2"/>
<sequence length="233" mass="26136">MYYEDVQVEKGETVSGLGAAYGYKATEWRKIWDDPRNMALITKRKVPEHLQIGDILMVKIPWKVTSKSLTKQADGGLMEAERDGELGKRLTWVQTVYRHNQPIGPNPNPFCVDACTPDDDLPFYWTNDEIKNDPNLRKKFRDHSSRSAPTAAMGDTRWRAVLSLAVVTKQRVTIWDSLVWGWDMTPANVVTTVGPRAATALEVNGHLNLLRKGIGTGPLTFGKAGWTFRSAPP</sequence>
<keyword evidence="2" id="KW-1185">Reference proteome</keyword>
<gene>
    <name evidence="1" type="ORF">BN874_2960002</name>
</gene>
<dbReference type="Proteomes" id="UP000019184">
    <property type="component" value="Unassembled WGS sequence"/>
</dbReference>
<comment type="caution">
    <text evidence="1">The sequence shown here is derived from an EMBL/GenBank/DDBJ whole genome shotgun (WGS) entry which is preliminary data.</text>
</comment>
<dbReference type="EMBL" id="CBTK010000219">
    <property type="protein sequence ID" value="CDH45852.1"/>
    <property type="molecule type" value="Genomic_DNA"/>
</dbReference>
<proteinExistence type="predicted"/>
<evidence type="ECO:0008006" key="3">
    <source>
        <dbReference type="Google" id="ProtNLM"/>
    </source>
</evidence>
<accession>A0A7U7GCY2</accession>
<reference evidence="1 2" key="1">
    <citation type="journal article" date="2014" name="ISME J.">
        <title>Candidatus Competibacter-lineage genomes retrieved from metagenomes reveal functional metabolic diversity.</title>
        <authorList>
            <person name="McIlroy S.J."/>
            <person name="Albertsen M."/>
            <person name="Andresen E.K."/>
            <person name="Saunders A.M."/>
            <person name="Kristiansen R."/>
            <person name="Stokholm-Bjerregaard M."/>
            <person name="Nielsen K.L."/>
            <person name="Nielsen P.H."/>
        </authorList>
    </citation>
    <scope>NUCLEOTIDE SEQUENCE [LARGE SCALE GENOMIC DNA]</scope>
    <source>
        <strain evidence="1 2">Run_B_J11</strain>
    </source>
</reference>
<organism evidence="1 2">
    <name type="scientific">Candidatus Contendobacter odensis Run_B_J11</name>
    <dbReference type="NCBI Taxonomy" id="1400861"/>
    <lineage>
        <taxon>Bacteria</taxon>
        <taxon>Pseudomonadati</taxon>
        <taxon>Pseudomonadota</taxon>
        <taxon>Gammaproteobacteria</taxon>
        <taxon>Candidatus Competibacteraceae</taxon>
        <taxon>Candidatus Contendibacter</taxon>
    </lineage>
</organism>
<evidence type="ECO:0000313" key="2">
    <source>
        <dbReference type="Proteomes" id="UP000019184"/>
    </source>
</evidence>